<dbReference type="InterPro" id="IPR013766">
    <property type="entry name" value="Thioredoxin_domain"/>
</dbReference>
<evidence type="ECO:0000313" key="7">
    <source>
        <dbReference type="EMBL" id="SLN46241.1"/>
    </source>
</evidence>
<protein>
    <submittedName>
        <fullName evidence="7">DSBA-like thioredoxin domain protein</fullName>
    </submittedName>
</protein>
<dbReference type="Proteomes" id="UP000193963">
    <property type="component" value="Unassembled WGS sequence"/>
</dbReference>
<dbReference type="PROSITE" id="PS51318">
    <property type="entry name" value="TAT"/>
    <property type="match status" value="1"/>
</dbReference>
<dbReference type="InterPro" id="IPR006311">
    <property type="entry name" value="TAT_signal"/>
</dbReference>
<organism evidence="7 8">
    <name type="scientific">Pseudooceanicola marinus</name>
    <dbReference type="NCBI Taxonomy" id="396013"/>
    <lineage>
        <taxon>Bacteria</taxon>
        <taxon>Pseudomonadati</taxon>
        <taxon>Pseudomonadota</taxon>
        <taxon>Alphaproteobacteria</taxon>
        <taxon>Rhodobacterales</taxon>
        <taxon>Paracoccaceae</taxon>
        <taxon>Pseudooceanicola</taxon>
    </lineage>
</organism>
<evidence type="ECO:0000313" key="8">
    <source>
        <dbReference type="Proteomes" id="UP000193963"/>
    </source>
</evidence>
<sequence length="268" mass="29356">MMQSLRSRPLLGAATTAALALGAALLPSTLPAPALAQESVPGTTPLTEPEREQFRAEVRAYLMEHPEVLLEAIQVLENRQQEQAAEAEVSMIEQNAEAIFNDDHSWVGGNPEGDITLVEFMDYRCGYCRKAFEEVEELVESDGNIRFVLKEFPILGEDSVAASRLAIATQITAGDEAYKTLHDALMTYSGGYDEVSATRLLSSLQIDPTPVLAELQSDEVNAVINANRALAQQLQITGTPTFIMEDTMLRGYVPLQGMRSIVADLRQE</sequence>
<dbReference type="Pfam" id="PF18312">
    <property type="entry name" value="ScsC_N"/>
    <property type="match status" value="1"/>
</dbReference>
<evidence type="ECO:0000256" key="5">
    <source>
        <dbReference type="SAM" id="SignalP"/>
    </source>
</evidence>
<name>A0A1X6ZB23_9RHOB</name>
<keyword evidence="3" id="KW-1015">Disulfide bond</keyword>
<feature type="chain" id="PRO_5013321734" evidence="5">
    <location>
        <begin position="37"/>
        <end position="268"/>
    </location>
</feature>
<dbReference type="InterPro" id="IPR036249">
    <property type="entry name" value="Thioredoxin-like_sf"/>
</dbReference>
<dbReference type="PANTHER" id="PTHR13887:SF14">
    <property type="entry name" value="DISULFIDE BOND FORMATION PROTEIN D"/>
    <property type="match status" value="1"/>
</dbReference>
<dbReference type="SUPFAM" id="SSF52833">
    <property type="entry name" value="Thioredoxin-like"/>
    <property type="match status" value="1"/>
</dbReference>
<dbReference type="Gene3D" id="3.40.30.10">
    <property type="entry name" value="Glutaredoxin"/>
    <property type="match status" value="1"/>
</dbReference>
<keyword evidence="4" id="KW-0676">Redox-active center</keyword>
<evidence type="ECO:0000259" key="6">
    <source>
        <dbReference type="PROSITE" id="PS51352"/>
    </source>
</evidence>
<keyword evidence="8" id="KW-1185">Reference proteome</keyword>
<dbReference type="GO" id="GO:0016491">
    <property type="term" value="F:oxidoreductase activity"/>
    <property type="evidence" value="ECO:0007669"/>
    <property type="project" value="UniProtKB-KW"/>
</dbReference>
<keyword evidence="2" id="KW-0560">Oxidoreductase</keyword>
<dbReference type="PANTHER" id="PTHR13887">
    <property type="entry name" value="GLUTATHIONE S-TRANSFERASE KAPPA"/>
    <property type="match status" value="1"/>
</dbReference>
<accession>A0A1X6ZB23</accession>
<reference evidence="7 8" key="1">
    <citation type="submission" date="2017-03" db="EMBL/GenBank/DDBJ databases">
        <authorList>
            <person name="Afonso C.L."/>
            <person name="Miller P.J."/>
            <person name="Scott M.A."/>
            <person name="Spackman E."/>
            <person name="Goraichik I."/>
            <person name="Dimitrov K.M."/>
            <person name="Suarez D.L."/>
            <person name="Swayne D.E."/>
        </authorList>
    </citation>
    <scope>NUCLEOTIDE SEQUENCE [LARGE SCALE GENOMIC DNA]</scope>
    <source>
        <strain evidence="7 8">CECT 7751</strain>
    </source>
</reference>
<evidence type="ECO:0000256" key="4">
    <source>
        <dbReference type="ARBA" id="ARBA00023284"/>
    </source>
</evidence>
<gene>
    <name evidence="7" type="ORF">PSM7751_02141</name>
</gene>
<dbReference type="AlphaFoldDB" id="A0A1X6ZB23"/>
<evidence type="ECO:0000256" key="1">
    <source>
        <dbReference type="ARBA" id="ARBA00022729"/>
    </source>
</evidence>
<dbReference type="RefSeq" id="WP_232618254.1">
    <property type="nucleotide sequence ID" value="NZ_FWFN01000004.1"/>
</dbReference>
<feature type="signal peptide" evidence="5">
    <location>
        <begin position="1"/>
        <end position="36"/>
    </location>
</feature>
<dbReference type="PROSITE" id="PS51352">
    <property type="entry name" value="THIOREDOXIN_2"/>
    <property type="match status" value="1"/>
</dbReference>
<dbReference type="InterPro" id="IPR001853">
    <property type="entry name" value="DSBA-like_thioredoxin_dom"/>
</dbReference>
<dbReference type="CDD" id="cd03023">
    <property type="entry name" value="DsbA_Com1_like"/>
    <property type="match status" value="1"/>
</dbReference>
<dbReference type="EMBL" id="FWFN01000004">
    <property type="protein sequence ID" value="SLN46241.1"/>
    <property type="molecule type" value="Genomic_DNA"/>
</dbReference>
<evidence type="ECO:0000256" key="3">
    <source>
        <dbReference type="ARBA" id="ARBA00023157"/>
    </source>
</evidence>
<keyword evidence="1 5" id="KW-0732">Signal</keyword>
<dbReference type="Pfam" id="PF01323">
    <property type="entry name" value="DSBA"/>
    <property type="match status" value="1"/>
</dbReference>
<proteinExistence type="predicted"/>
<feature type="domain" description="Thioredoxin" evidence="6">
    <location>
        <begin position="26"/>
        <end position="267"/>
    </location>
</feature>
<dbReference type="InterPro" id="IPR041205">
    <property type="entry name" value="ScsC_N"/>
</dbReference>
<evidence type="ECO:0000256" key="2">
    <source>
        <dbReference type="ARBA" id="ARBA00023002"/>
    </source>
</evidence>